<keyword evidence="1" id="KW-0812">Transmembrane</keyword>
<sequence>MSKPNKTSKLLLYPICILLTSLSNPWFLRTIFLMRTFATSFRILLLGIKLEIQGFFTRLPVRHLSFSNLITSVYVAFSILPFSMGEPWIEFFIWLLRAVRLTEKLSCCRQ</sequence>
<dbReference type="AlphaFoldDB" id="A0A0A9GRL8"/>
<dbReference type="EMBL" id="GBRH01174553">
    <property type="protein sequence ID" value="JAE23343.1"/>
    <property type="molecule type" value="Transcribed_RNA"/>
</dbReference>
<accession>A0A0A9GRL8</accession>
<keyword evidence="1" id="KW-0472">Membrane</keyword>
<organism evidence="2">
    <name type="scientific">Arundo donax</name>
    <name type="common">Giant reed</name>
    <name type="synonym">Donax arundinaceus</name>
    <dbReference type="NCBI Taxonomy" id="35708"/>
    <lineage>
        <taxon>Eukaryota</taxon>
        <taxon>Viridiplantae</taxon>
        <taxon>Streptophyta</taxon>
        <taxon>Embryophyta</taxon>
        <taxon>Tracheophyta</taxon>
        <taxon>Spermatophyta</taxon>
        <taxon>Magnoliopsida</taxon>
        <taxon>Liliopsida</taxon>
        <taxon>Poales</taxon>
        <taxon>Poaceae</taxon>
        <taxon>PACMAD clade</taxon>
        <taxon>Arundinoideae</taxon>
        <taxon>Arundineae</taxon>
        <taxon>Arundo</taxon>
    </lineage>
</organism>
<evidence type="ECO:0000313" key="2">
    <source>
        <dbReference type="EMBL" id="JAE23343.1"/>
    </source>
</evidence>
<feature type="transmembrane region" description="Helical" evidence="1">
    <location>
        <begin position="64"/>
        <end position="84"/>
    </location>
</feature>
<reference evidence="2" key="2">
    <citation type="journal article" date="2015" name="Data Brief">
        <title>Shoot transcriptome of the giant reed, Arundo donax.</title>
        <authorList>
            <person name="Barrero R.A."/>
            <person name="Guerrero F.D."/>
            <person name="Moolhuijzen P."/>
            <person name="Goolsby J.A."/>
            <person name="Tidwell J."/>
            <person name="Bellgard S.E."/>
            <person name="Bellgard M.I."/>
        </authorList>
    </citation>
    <scope>NUCLEOTIDE SEQUENCE</scope>
    <source>
        <tissue evidence="2">Shoot tissue taken approximately 20 cm above the soil surface</tissue>
    </source>
</reference>
<protein>
    <submittedName>
        <fullName evidence="2">Uncharacterized protein</fullName>
    </submittedName>
</protein>
<evidence type="ECO:0000256" key="1">
    <source>
        <dbReference type="SAM" id="Phobius"/>
    </source>
</evidence>
<proteinExistence type="predicted"/>
<reference evidence="2" key="1">
    <citation type="submission" date="2014-09" db="EMBL/GenBank/DDBJ databases">
        <authorList>
            <person name="Magalhaes I.L.F."/>
            <person name="Oliveira U."/>
            <person name="Santos F.R."/>
            <person name="Vidigal T.H.D.A."/>
            <person name="Brescovit A.D."/>
            <person name="Santos A.J."/>
        </authorList>
    </citation>
    <scope>NUCLEOTIDE SEQUENCE</scope>
    <source>
        <tissue evidence="2">Shoot tissue taken approximately 20 cm above the soil surface</tissue>
    </source>
</reference>
<name>A0A0A9GRL8_ARUDO</name>
<keyword evidence="1" id="KW-1133">Transmembrane helix</keyword>